<protein>
    <submittedName>
        <fullName evidence="8">Branched-chain amino acid ABC transporter permease</fullName>
    </submittedName>
</protein>
<dbReference type="GO" id="GO:0005886">
    <property type="term" value="C:plasma membrane"/>
    <property type="evidence" value="ECO:0007669"/>
    <property type="project" value="UniProtKB-SubCell"/>
</dbReference>
<reference evidence="8 9" key="1">
    <citation type="submission" date="2018-09" db="EMBL/GenBank/DDBJ databases">
        <title>Roseovarius spongiae sp. nov., isolated from a marine sponge.</title>
        <authorList>
            <person name="Zhuang L."/>
            <person name="Luo L."/>
        </authorList>
    </citation>
    <scope>NUCLEOTIDE SEQUENCE [LARGE SCALE GENOMIC DNA]</scope>
    <source>
        <strain evidence="8 9">HN-E21</strain>
    </source>
</reference>
<comment type="caution">
    <text evidence="8">The sequence shown here is derived from an EMBL/GenBank/DDBJ whole genome shotgun (WGS) entry which is preliminary data.</text>
</comment>
<evidence type="ECO:0000256" key="4">
    <source>
        <dbReference type="ARBA" id="ARBA00022989"/>
    </source>
</evidence>
<feature type="transmembrane region" description="Helical" evidence="7">
    <location>
        <begin position="363"/>
        <end position="380"/>
    </location>
</feature>
<dbReference type="Pfam" id="PF02653">
    <property type="entry name" value="BPD_transp_2"/>
    <property type="match status" value="1"/>
</dbReference>
<dbReference type="AlphaFoldDB" id="A0A3A8BBY3"/>
<evidence type="ECO:0000256" key="5">
    <source>
        <dbReference type="ARBA" id="ARBA00023136"/>
    </source>
</evidence>
<sequence length="416" mass="45072">MQQIDLARAVFLFLPLFLLGLLALPGRAVLRTVAALALAAVVAWLLPQVFERGALTYLASFSTMAGIYAILSLGLNSQWGLAGHVNFGVAGFYAVGAFTSALFTTTMPEGALAAYSQQAFGLQWPFLGGVIMGGIIAAIVGFLISIPVLRLRTDFLAIATLGIAEVIRFIFQNERWLANGPQPMRGIPRPFDCLFKDPACSWLPQGAVDFLAPLSPRDYVFFYLIVVSLILAVVFIALERISRSPWGRMLRAVRDEEASAAMNGKNVTWRRIESFVVGSFIMGVGGAVYAHYVVSIDYSHFNPLFATFIVWVMLMLGGSGSNKGAILGAFVVWGVWSGAAFMIDAASPALQLISPDLPSRGAYLRWMLVAIMLGLIVLYRPQGVIKERKKVSDFMSDKGDASGEGDDATAEQPARQ</sequence>
<feature type="transmembrane region" description="Helical" evidence="7">
    <location>
        <begin position="155"/>
        <end position="171"/>
    </location>
</feature>
<evidence type="ECO:0000313" key="8">
    <source>
        <dbReference type="EMBL" id="RKF17012.1"/>
    </source>
</evidence>
<evidence type="ECO:0000313" key="9">
    <source>
        <dbReference type="Proteomes" id="UP000281128"/>
    </source>
</evidence>
<feature type="transmembrane region" description="Helical" evidence="7">
    <location>
        <begin position="275"/>
        <end position="294"/>
    </location>
</feature>
<dbReference type="Proteomes" id="UP000281128">
    <property type="component" value="Unassembled WGS sequence"/>
</dbReference>
<keyword evidence="4 7" id="KW-1133">Transmembrane helix</keyword>
<feature type="transmembrane region" description="Helical" evidence="7">
    <location>
        <begin position="324"/>
        <end position="343"/>
    </location>
</feature>
<feature type="transmembrane region" description="Helical" evidence="7">
    <location>
        <begin position="55"/>
        <end position="75"/>
    </location>
</feature>
<dbReference type="PANTHER" id="PTHR30482">
    <property type="entry name" value="HIGH-AFFINITY BRANCHED-CHAIN AMINO ACID TRANSPORT SYSTEM PERMEASE"/>
    <property type="match status" value="1"/>
</dbReference>
<name>A0A3A8BBY3_9RHOB</name>
<evidence type="ECO:0000256" key="1">
    <source>
        <dbReference type="ARBA" id="ARBA00004651"/>
    </source>
</evidence>
<keyword evidence="3 7" id="KW-0812">Transmembrane</keyword>
<dbReference type="InterPro" id="IPR001851">
    <property type="entry name" value="ABC_transp_permease"/>
</dbReference>
<organism evidence="8 9">
    <name type="scientific">Roseovarius spongiae</name>
    <dbReference type="NCBI Taxonomy" id="2320272"/>
    <lineage>
        <taxon>Bacteria</taxon>
        <taxon>Pseudomonadati</taxon>
        <taxon>Pseudomonadota</taxon>
        <taxon>Alphaproteobacteria</taxon>
        <taxon>Rhodobacterales</taxon>
        <taxon>Roseobacteraceae</taxon>
        <taxon>Roseovarius</taxon>
    </lineage>
</organism>
<keyword evidence="9" id="KW-1185">Reference proteome</keyword>
<dbReference type="GO" id="GO:0015658">
    <property type="term" value="F:branched-chain amino acid transmembrane transporter activity"/>
    <property type="evidence" value="ECO:0007669"/>
    <property type="project" value="InterPro"/>
</dbReference>
<accession>A0A3A8BBY3</accession>
<dbReference type="CDD" id="cd06581">
    <property type="entry name" value="TM_PBP1_LivM_like"/>
    <property type="match status" value="1"/>
</dbReference>
<evidence type="ECO:0000256" key="2">
    <source>
        <dbReference type="ARBA" id="ARBA00022475"/>
    </source>
</evidence>
<evidence type="ECO:0000256" key="7">
    <source>
        <dbReference type="SAM" id="Phobius"/>
    </source>
</evidence>
<keyword evidence="5 7" id="KW-0472">Membrane</keyword>
<feature type="transmembrane region" description="Helical" evidence="7">
    <location>
        <begin position="300"/>
        <end position="317"/>
    </location>
</feature>
<dbReference type="PANTHER" id="PTHR30482:SF10">
    <property type="entry name" value="HIGH-AFFINITY BRANCHED-CHAIN AMINO ACID TRANSPORT PROTEIN BRAE"/>
    <property type="match status" value="1"/>
</dbReference>
<comment type="subcellular location">
    <subcellularLocation>
        <location evidence="1">Cell membrane</location>
        <topology evidence="1">Multi-pass membrane protein</topology>
    </subcellularLocation>
</comment>
<feature type="transmembrane region" description="Helical" evidence="7">
    <location>
        <begin position="87"/>
        <end position="106"/>
    </location>
</feature>
<keyword evidence="2" id="KW-1003">Cell membrane</keyword>
<feature type="region of interest" description="Disordered" evidence="6">
    <location>
        <begin position="394"/>
        <end position="416"/>
    </location>
</feature>
<dbReference type="OrthoDB" id="9814461at2"/>
<dbReference type="EMBL" id="RAPE01000001">
    <property type="protein sequence ID" value="RKF17012.1"/>
    <property type="molecule type" value="Genomic_DNA"/>
</dbReference>
<evidence type="ECO:0000256" key="6">
    <source>
        <dbReference type="SAM" id="MobiDB-lite"/>
    </source>
</evidence>
<proteinExistence type="predicted"/>
<dbReference type="RefSeq" id="WP_121164593.1">
    <property type="nucleotide sequence ID" value="NZ_RAPE01000001.1"/>
</dbReference>
<dbReference type="InterPro" id="IPR043428">
    <property type="entry name" value="LivM-like"/>
</dbReference>
<feature type="transmembrane region" description="Helical" evidence="7">
    <location>
        <begin position="220"/>
        <end position="238"/>
    </location>
</feature>
<feature type="transmembrane region" description="Helical" evidence="7">
    <location>
        <begin position="126"/>
        <end position="148"/>
    </location>
</feature>
<evidence type="ECO:0000256" key="3">
    <source>
        <dbReference type="ARBA" id="ARBA00022692"/>
    </source>
</evidence>
<gene>
    <name evidence="8" type="ORF">D6850_05680</name>
</gene>